<gene>
    <name evidence="2" type="ORF">DNFV4_04605</name>
</gene>
<dbReference type="EMBL" id="OX365700">
    <property type="protein sequence ID" value="CAI4034161.1"/>
    <property type="molecule type" value="Genomic_DNA"/>
</dbReference>
<name>A0AA86N415_9BACT</name>
<dbReference type="KEGG" id="nti:DNFV4_04605"/>
<keyword evidence="1" id="KW-0472">Membrane</keyword>
<dbReference type="Proteomes" id="UP001179121">
    <property type="component" value="Chromosome"/>
</dbReference>
<evidence type="ECO:0000313" key="3">
    <source>
        <dbReference type="Proteomes" id="UP001179121"/>
    </source>
</evidence>
<keyword evidence="1" id="KW-0812">Transmembrane</keyword>
<organism evidence="2 3">
    <name type="scientific">Nitrospira tepida</name>
    <dbReference type="NCBI Taxonomy" id="2973512"/>
    <lineage>
        <taxon>Bacteria</taxon>
        <taxon>Pseudomonadati</taxon>
        <taxon>Nitrospirota</taxon>
        <taxon>Nitrospiria</taxon>
        <taxon>Nitrospirales</taxon>
        <taxon>Nitrospiraceae</taxon>
        <taxon>Nitrospira</taxon>
    </lineage>
</organism>
<proteinExistence type="predicted"/>
<reference evidence="2" key="1">
    <citation type="submission" date="2022-10" db="EMBL/GenBank/DDBJ databases">
        <authorList>
            <person name="Koch H."/>
        </authorList>
    </citation>
    <scope>NUCLEOTIDE SEQUENCE</scope>
    <source>
        <strain evidence="2">DNF</strain>
    </source>
</reference>
<protein>
    <submittedName>
        <fullName evidence="2">Uncharacterized protein</fullName>
    </submittedName>
</protein>
<evidence type="ECO:0000313" key="2">
    <source>
        <dbReference type="EMBL" id="CAI4034161.1"/>
    </source>
</evidence>
<accession>A0AA86N415</accession>
<sequence length="78" mass="8491">MDREQAVKQAKFSALIARTAGVVAIAGGFVGGMYGLEHPETIWLRTSLGLIVTGLLAQGYALVCTARRLWGREESDRR</sequence>
<keyword evidence="3" id="KW-1185">Reference proteome</keyword>
<evidence type="ECO:0000256" key="1">
    <source>
        <dbReference type="SAM" id="Phobius"/>
    </source>
</evidence>
<dbReference type="RefSeq" id="WP_289271568.1">
    <property type="nucleotide sequence ID" value="NZ_OX365700.1"/>
</dbReference>
<feature type="transmembrane region" description="Helical" evidence="1">
    <location>
        <begin position="12"/>
        <end position="36"/>
    </location>
</feature>
<feature type="transmembrane region" description="Helical" evidence="1">
    <location>
        <begin position="42"/>
        <end position="63"/>
    </location>
</feature>
<keyword evidence="1" id="KW-1133">Transmembrane helix</keyword>
<dbReference type="AlphaFoldDB" id="A0AA86N415"/>